<feature type="transmembrane region" description="Helical" evidence="1">
    <location>
        <begin position="235"/>
        <end position="258"/>
    </location>
</feature>
<gene>
    <name evidence="2" type="ORF">PCOAH_00047760</name>
</gene>
<dbReference type="AlphaFoldDB" id="A0A1B1E6N1"/>
<sequence>MTPEPVKVLGYKAFDDGEGGDDMEDGPECKWQMMQTKLKTALQTALSSYVDLKKDIDNIAKAWCNVINEAQDQSGGKKKVGGELYYLFYYWLGDKIWNTESTKAFFLTVMNEIWNALKGVLTESYEYGPICTKDVDQIKFNEMKLAYEYYMDHKKIETQLKDAESVAYPCTLQYNEHLKKTYSDYNKVYTSLYSEQSSGNGYCAEFQEMFKHYDNENPQELKCKAIYSEKSTADIGTIAAISSIVGIGALPTITYVLYKITLPSIMVVDHLGRQIMEEEGDMNNDNNNREEII</sequence>
<dbReference type="GeneID" id="30911507"/>
<keyword evidence="1" id="KW-0812">Transmembrane</keyword>
<dbReference type="EMBL" id="CP016251">
    <property type="protein sequence ID" value="ANQ10655.1"/>
    <property type="molecule type" value="Genomic_DNA"/>
</dbReference>
<keyword evidence="1" id="KW-0472">Membrane</keyword>
<dbReference type="RefSeq" id="XP_019917350.1">
    <property type="nucleotide sequence ID" value="XM_020061559.1"/>
</dbReference>
<protein>
    <submittedName>
        <fullName evidence="2">Variable surface protein Vir7-like protein</fullName>
    </submittedName>
</protein>
<proteinExistence type="predicted"/>
<evidence type="ECO:0000313" key="2">
    <source>
        <dbReference type="EMBL" id="ANQ10655.1"/>
    </source>
</evidence>
<dbReference type="Proteomes" id="UP000092716">
    <property type="component" value="Chromosome 13"/>
</dbReference>
<reference evidence="3" key="1">
    <citation type="submission" date="2016-06" db="EMBL/GenBank/DDBJ databases">
        <title>First high quality genome sequence of Plasmodium coatneyi using continuous long reads from single molecule, real-time sequencing.</title>
        <authorList>
            <person name="Chien J.-T."/>
            <person name="Pakala S.B."/>
            <person name="Geraldo J.A."/>
            <person name="Lapp S.A."/>
            <person name="Barnwell J.W."/>
            <person name="Kissinger J.C."/>
            <person name="Galinski M.R."/>
            <person name="Humphrey J.C."/>
        </authorList>
    </citation>
    <scope>NUCLEOTIDE SEQUENCE [LARGE SCALE GENOMIC DNA]</scope>
    <source>
        <strain evidence="3">Hackeri</strain>
    </source>
</reference>
<evidence type="ECO:0000313" key="3">
    <source>
        <dbReference type="Proteomes" id="UP000092716"/>
    </source>
</evidence>
<dbReference type="VEuPathDB" id="PlasmoDB:PCOAH_00047760"/>
<keyword evidence="1" id="KW-1133">Transmembrane helix</keyword>
<dbReference type="Pfam" id="PF05795">
    <property type="entry name" value="Plasmodium_Vir"/>
    <property type="match status" value="1"/>
</dbReference>
<dbReference type="InterPro" id="IPR008780">
    <property type="entry name" value="Plasmodium_Vir"/>
</dbReference>
<accession>A0A1B1E6N1</accession>
<name>A0A1B1E6N1_9APIC</name>
<evidence type="ECO:0000256" key="1">
    <source>
        <dbReference type="SAM" id="Phobius"/>
    </source>
</evidence>
<keyword evidence="3" id="KW-1185">Reference proteome</keyword>
<organism evidence="2 3">
    <name type="scientific">Plasmodium coatneyi</name>
    <dbReference type="NCBI Taxonomy" id="208452"/>
    <lineage>
        <taxon>Eukaryota</taxon>
        <taxon>Sar</taxon>
        <taxon>Alveolata</taxon>
        <taxon>Apicomplexa</taxon>
        <taxon>Aconoidasida</taxon>
        <taxon>Haemosporida</taxon>
        <taxon>Plasmodiidae</taxon>
        <taxon>Plasmodium</taxon>
    </lineage>
</organism>
<dbReference type="KEGG" id="pcot:PCOAH_00047760"/>